<sequence length="108" mass="11585">MASVATMGMTWPMAVLSEASTSQGNLNAWPYSPSVYVSQALIFSFSPVGLPASGATGARGLCGHRIVWSHRRDSVPASARWRTGDLSWLISRTAHRHCLRRLQSSGGG</sequence>
<dbReference type="EMBL" id="CAKKNE010000005">
    <property type="protein sequence ID" value="CAH0376458.1"/>
    <property type="molecule type" value="Genomic_DNA"/>
</dbReference>
<dbReference type="AlphaFoldDB" id="A0A8J2SUA8"/>
<evidence type="ECO:0000313" key="1">
    <source>
        <dbReference type="EMBL" id="CAH0376458.1"/>
    </source>
</evidence>
<accession>A0A8J2SUA8</accession>
<organism evidence="1 2">
    <name type="scientific">Pelagomonas calceolata</name>
    <dbReference type="NCBI Taxonomy" id="35677"/>
    <lineage>
        <taxon>Eukaryota</taxon>
        <taxon>Sar</taxon>
        <taxon>Stramenopiles</taxon>
        <taxon>Ochrophyta</taxon>
        <taxon>Pelagophyceae</taxon>
        <taxon>Pelagomonadales</taxon>
        <taxon>Pelagomonadaceae</taxon>
        <taxon>Pelagomonas</taxon>
    </lineage>
</organism>
<evidence type="ECO:0000313" key="2">
    <source>
        <dbReference type="Proteomes" id="UP000789595"/>
    </source>
</evidence>
<keyword evidence="2" id="KW-1185">Reference proteome</keyword>
<gene>
    <name evidence="1" type="ORF">PECAL_5P10480</name>
</gene>
<proteinExistence type="predicted"/>
<protein>
    <submittedName>
        <fullName evidence="1">Uncharacterized protein</fullName>
    </submittedName>
</protein>
<name>A0A8J2SUA8_9STRA</name>
<reference evidence="1" key="1">
    <citation type="submission" date="2021-11" db="EMBL/GenBank/DDBJ databases">
        <authorList>
            <consortium name="Genoscope - CEA"/>
            <person name="William W."/>
        </authorList>
    </citation>
    <scope>NUCLEOTIDE SEQUENCE</scope>
</reference>
<dbReference type="Proteomes" id="UP000789595">
    <property type="component" value="Unassembled WGS sequence"/>
</dbReference>
<comment type="caution">
    <text evidence="1">The sequence shown here is derived from an EMBL/GenBank/DDBJ whole genome shotgun (WGS) entry which is preliminary data.</text>
</comment>